<reference evidence="1" key="2">
    <citation type="submission" date="2023-07" db="EMBL/GenBank/DDBJ databases">
        <authorList>
            <person name="Zhang M."/>
            <person name="Zhou G."/>
        </authorList>
    </citation>
    <scope>NUCLEOTIDE SEQUENCE</scope>
    <source>
        <strain evidence="1">BJSY19SF1-2</strain>
    </source>
</reference>
<protein>
    <submittedName>
        <fullName evidence="1">Uncharacterized protein</fullName>
    </submittedName>
</protein>
<evidence type="ECO:0000313" key="1">
    <source>
        <dbReference type="EMBL" id="MDX4069906.1"/>
    </source>
</evidence>
<name>A0AAW9DCN8_9BACT</name>
<sequence length="82" mass="9871">MYFYYVFTPDGISIEHNWNKVKSMIHRVPNSGCQRFDNKPNLERWLEYVEKYCNESAIAIFKDMINEQNRNKPTKQAEIKLP</sequence>
<organism evidence="1 2">
    <name type="scientific">Aliarcobacter skirrowii</name>
    <dbReference type="NCBI Taxonomy" id="28200"/>
    <lineage>
        <taxon>Bacteria</taxon>
        <taxon>Pseudomonadati</taxon>
        <taxon>Campylobacterota</taxon>
        <taxon>Epsilonproteobacteria</taxon>
        <taxon>Campylobacterales</taxon>
        <taxon>Arcobacteraceae</taxon>
        <taxon>Aliarcobacter</taxon>
    </lineage>
</organism>
<dbReference type="AlphaFoldDB" id="A0AAW9DCN8"/>
<comment type="caution">
    <text evidence="1">The sequence shown here is derived from an EMBL/GenBank/DDBJ whole genome shotgun (WGS) entry which is preliminary data.</text>
</comment>
<gene>
    <name evidence="1" type="ORF">Q6A80_09255</name>
</gene>
<evidence type="ECO:0000313" key="2">
    <source>
        <dbReference type="Proteomes" id="UP001283691"/>
    </source>
</evidence>
<proteinExistence type="predicted"/>
<dbReference type="EMBL" id="JAUQUR010000008">
    <property type="protein sequence ID" value="MDX4069906.1"/>
    <property type="molecule type" value="Genomic_DNA"/>
</dbReference>
<dbReference type="Proteomes" id="UP001283691">
    <property type="component" value="Unassembled WGS sequence"/>
</dbReference>
<reference evidence="1" key="1">
    <citation type="journal article" date="2023" name="Front. Microbiol.">
        <title>Genomic diversity and taxonomic marker for Arcobacter species.</title>
        <authorList>
            <person name="Zhou G."/>
            <person name="Gu Y."/>
            <person name="Wang H."/>
            <person name="Chen X."/>
            <person name="Zhang X."/>
            <person name="Shao Z."/>
            <person name="Yan X."/>
            <person name="Zhang J."/>
            <person name="Zhang M."/>
        </authorList>
    </citation>
    <scope>NUCLEOTIDE SEQUENCE</scope>
    <source>
        <strain evidence="1">BJSY19SF1-2</strain>
    </source>
</reference>
<accession>A0AAW9DCN8</accession>
<dbReference type="RefSeq" id="WP_319048431.1">
    <property type="nucleotide sequence ID" value="NZ_JAUQUR010000008.1"/>
</dbReference>